<protein>
    <submittedName>
        <fullName evidence="2">Uncharacterized protein</fullName>
    </submittedName>
</protein>
<evidence type="ECO:0000256" key="1">
    <source>
        <dbReference type="SAM" id="MobiDB-lite"/>
    </source>
</evidence>
<organism evidence="2 3">
    <name type="scientific">Leucosporidium creatinivorum</name>
    <dbReference type="NCBI Taxonomy" id="106004"/>
    <lineage>
        <taxon>Eukaryota</taxon>
        <taxon>Fungi</taxon>
        <taxon>Dikarya</taxon>
        <taxon>Basidiomycota</taxon>
        <taxon>Pucciniomycotina</taxon>
        <taxon>Microbotryomycetes</taxon>
        <taxon>Leucosporidiales</taxon>
        <taxon>Leucosporidium</taxon>
    </lineage>
</organism>
<name>A0A1Y2D958_9BASI</name>
<feature type="compositionally biased region" description="Polar residues" evidence="1">
    <location>
        <begin position="404"/>
        <end position="418"/>
    </location>
</feature>
<evidence type="ECO:0000313" key="2">
    <source>
        <dbReference type="EMBL" id="ORY55747.1"/>
    </source>
</evidence>
<comment type="caution">
    <text evidence="2">The sequence shown here is derived from an EMBL/GenBank/DDBJ whole genome shotgun (WGS) entry which is preliminary data.</text>
</comment>
<proteinExistence type="predicted"/>
<dbReference type="EMBL" id="MCGR01000089">
    <property type="protein sequence ID" value="ORY55747.1"/>
    <property type="molecule type" value="Genomic_DNA"/>
</dbReference>
<gene>
    <name evidence="2" type="ORF">BCR35DRAFT_335570</name>
</gene>
<accession>A0A1Y2D958</accession>
<reference evidence="2 3" key="1">
    <citation type="submission" date="2016-07" db="EMBL/GenBank/DDBJ databases">
        <title>Pervasive Adenine N6-methylation of Active Genes in Fungi.</title>
        <authorList>
            <consortium name="DOE Joint Genome Institute"/>
            <person name="Mondo S.J."/>
            <person name="Dannebaum R.O."/>
            <person name="Kuo R.C."/>
            <person name="Labutti K."/>
            <person name="Haridas S."/>
            <person name="Kuo A."/>
            <person name="Salamov A."/>
            <person name="Ahrendt S.R."/>
            <person name="Lipzen A."/>
            <person name="Sullivan W."/>
            <person name="Andreopoulos W.B."/>
            <person name="Clum A."/>
            <person name="Lindquist E."/>
            <person name="Daum C."/>
            <person name="Ramamoorthy G.K."/>
            <person name="Gryganskyi A."/>
            <person name="Culley D."/>
            <person name="Magnuson J.K."/>
            <person name="James T.Y."/>
            <person name="O'Malley M.A."/>
            <person name="Stajich J.E."/>
            <person name="Spatafora J.W."/>
            <person name="Visel A."/>
            <person name="Grigoriev I.V."/>
        </authorList>
    </citation>
    <scope>NUCLEOTIDE SEQUENCE [LARGE SCALE GENOMIC DNA]</scope>
    <source>
        <strain evidence="2 3">62-1032</strain>
    </source>
</reference>
<feature type="compositionally biased region" description="Basic and acidic residues" evidence="1">
    <location>
        <begin position="419"/>
        <end position="429"/>
    </location>
</feature>
<feature type="region of interest" description="Disordered" evidence="1">
    <location>
        <begin position="140"/>
        <end position="231"/>
    </location>
</feature>
<sequence>MSAPSLSSSSAQGLIDSIKSGDLVKVVLLLQRLELDELETVDPSTSLTPLLVLVSESPTRPRLLALQLFLLKGVTKSVLSALDKARECRNSEAVDLMSKWAWGKKEDASWLTTMLTMDEDELTIWVANQKMGDATQKALDRTTGEGRETTFSASALEPIPRLQPPLPRRSSAGDTPSPVGGEPPVQRLPFRNGSALLPRKPTPPDLLTGIASLPPRPTPVYTQSIQSRKRPHETAFAPLPTLPPLRAPPPSAFSSDPSVLTIHGLPVELSVGKKDIFELLKSHGAERLDVRELKMQAVKAPKDGNGKKVRDAQGKKIGGTMKVEVDFHSIEVCDEVGSSLEGKFWRGVKVQVEWTRSSPRHNRQSWRLPRASPTPSPQRSDDELVDTPSRRRRIDPPLAPAITRTLTPASNSSKSSDGTARRMVDYSDL</sequence>
<dbReference type="AlphaFoldDB" id="A0A1Y2D958"/>
<dbReference type="Proteomes" id="UP000193467">
    <property type="component" value="Unassembled WGS sequence"/>
</dbReference>
<evidence type="ECO:0000313" key="3">
    <source>
        <dbReference type="Proteomes" id="UP000193467"/>
    </source>
</evidence>
<keyword evidence="3" id="KW-1185">Reference proteome</keyword>
<feature type="region of interest" description="Disordered" evidence="1">
    <location>
        <begin position="356"/>
        <end position="429"/>
    </location>
</feature>
<dbReference type="InParanoid" id="A0A1Y2D958"/>